<gene>
    <name evidence="3" type="ORF">L207DRAFT_568466</name>
</gene>
<evidence type="ECO:0000256" key="1">
    <source>
        <dbReference type="SAM" id="Coils"/>
    </source>
</evidence>
<keyword evidence="1" id="KW-0175">Coiled coil</keyword>
<evidence type="ECO:0000256" key="2">
    <source>
        <dbReference type="SAM" id="MobiDB-lite"/>
    </source>
</evidence>
<dbReference type="EMBL" id="KZ613949">
    <property type="protein sequence ID" value="PMD37495.1"/>
    <property type="molecule type" value="Genomic_DNA"/>
</dbReference>
<feature type="compositionally biased region" description="Polar residues" evidence="2">
    <location>
        <begin position="344"/>
        <end position="354"/>
    </location>
</feature>
<feature type="compositionally biased region" description="Basic residues" evidence="2">
    <location>
        <begin position="132"/>
        <end position="141"/>
    </location>
</feature>
<organism evidence="3 4">
    <name type="scientific">Hyaloscypha variabilis (strain UAMH 11265 / GT02V1 / F)</name>
    <name type="common">Meliniomyces variabilis</name>
    <dbReference type="NCBI Taxonomy" id="1149755"/>
    <lineage>
        <taxon>Eukaryota</taxon>
        <taxon>Fungi</taxon>
        <taxon>Dikarya</taxon>
        <taxon>Ascomycota</taxon>
        <taxon>Pezizomycotina</taxon>
        <taxon>Leotiomycetes</taxon>
        <taxon>Helotiales</taxon>
        <taxon>Hyaloscyphaceae</taxon>
        <taxon>Hyaloscypha</taxon>
        <taxon>Hyaloscypha variabilis</taxon>
    </lineage>
</organism>
<dbReference type="OrthoDB" id="3440338at2759"/>
<feature type="compositionally biased region" description="Polar residues" evidence="2">
    <location>
        <begin position="240"/>
        <end position="257"/>
    </location>
</feature>
<feature type="coiled-coil region" evidence="1">
    <location>
        <begin position="613"/>
        <end position="647"/>
    </location>
</feature>
<name>A0A2J6RG46_HYAVF</name>
<feature type="compositionally biased region" description="Acidic residues" evidence="2">
    <location>
        <begin position="355"/>
        <end position="365"/>
    </location>
</feature>
<protein>
    <submittedName>
        <fullName evidence="3">Uncharacterized protein</fullName>
    </submittedName>
</protein>
<accession>A0A2J6RG46</accession>
<feature type="compositionally biased region" description="Polar residues" evidence="2">
    <location>
        <begin position="304"/>
        <end position="323"/>
    </location>
</feature>
<feature type="compositionally biased region" description="Basic and acidic residues" evidence="2">
    <location>
        <begin position="324"/>
        <end position="335"/>
    </location>
</feature>
<dbReference type="Proteomes" id="UP000235786">
    <property type="component" value="Unassembled WGS sequence"/>
</dbReference>
<evidence type="ECO:0000313" key="4">
    <source>
        <dbReference type="Proteomes" id="UP000235786"/>
    </source>
</evidence>
<keyword evidence="4" id="KW-1185">Reference proteome</keyword>
<feature type="compositionally biased region" description="Polar residues" evidence="2">
    <location>
        <begin position="189"/>
        <end position="198"/>
    </location>
</feature>
<sequence length="683" mass="76206">MPPRKLWPYEVIFTHDPSLGDYELDANGEKEWYIIGICSKVIRNGEEFYNVRYAGNHQGRTYDHRAADLLQSHPEHVALWEDEFGETWRLGELDNDEDVHFYQSQTASANVSLSQAAPARTKRSLDVSPRKTPQRKGKKAKIQSTDEEASEDSTGDTAADDNGPATDNEDSGTPAADTRLRSSKRRFRNTPQKTQQAGTKKARSSTRDSSDESEEDRESSLDDSQPIRQLGRKRIAYRRSLSSQEPMQSPITPSSHRALSESPENDQAGSISGGRESESRSPSPKRSARLRGSDADGQVDSALGFNSSIMNSQVNRRSSSPSATHDDMGRVRQSAETEVLDGTEANSSENNASQLDDDDDEEEEGFSSQLREATQAFFSQMDDDSEEAAIPANSNKTSEIASRLQVARSVSTWELIGEALRIEDYPCSTWVKRGIDNLHRGQSSKWTKQASEAGGRRYCGKDSAKKNILNWIEAIRARLQTEPAGDPLSRPLSEVGYATYPDHRLKQHRMHDSSNYIMNIVDAICRADFPNYKISQFVIFRLFDPMQGRLAEILFTRFAQGYITHGGGFSHAQAGASFFHANDLPIGDYKKLKIKAQRDPIYLARLQKEVGTAKTVAASINGARKRLENLETELLTAQNTQNKVAEEAKGLEEAAARIGNKEDQSYLEQLNHVIELVKCIRTC</sequence>
<feature type="compositionally biased region" description="Low complexity" evidence="2">
    <location>
        <begin position="269"/>
        <end position="285"/>
    </location>
</feature>
<feature type="region of interest" description="Disordered" evidence="2">
    <location>
        <begin position="107"/>
        <end position="368"/>
    </location>
</feature>
<reference evidence="3 4" key="1">
    <citation type="submission" date="2016-04" db="EMBL/GenBank/DDBJ databases">
        <title>A degradative enzymes factory behind the ericoid mycorrhizal symbiosis.</title>
        <authorList>
            <consortium name="DOE Joint Genome Institute"/>
            <person name="Martino E."/>
            <person name="Morin E."/>
            <person name="Grelet G."/>
            <person name="Kuo A."/>
            <person name="Kohler A."/>
            <person name="Daghino S."/>
            <person name="Barry K."/>
            <person name="Choi C."/>
            <person name="Cichocki N."/>
            <person name="Clum A."/>
            <person name="Copeland A."/>
            <person name="Hainaut M."/>
            <person name="Haridas S."/>
            <person name="Labutti K."/>
            <person name="Lindquist E."/>
            <person name="Lipzen A."/>
            <person name="Khouja H.-R."/>
            <person name="Murat C."/>
            <person name="Ohm R."/>
            <person name="Olson A."/>
            <person name="Spatafora J."/>
            <person name="Veneault-Fourrey C."/>
            <person name="Henrissat B."/>
            <person name="Grigoriev I."/>
            <person name="Martin F."/>
            <person name="Perotto S."/>
        </authorList>
    </citation>
    <scope>NUCLEOTIDE SEQUENCE [LARGE SCALE GENOMIC DNA]</scope>
    <source>
        <strain evidence="3 4">F</strain>
    </source>
</reference>
<dbReference type="AlphaFoldDB" id="A0A2J6RG46"/>
<feature type="compositionally biased region" description="Acidic residues" evidence="2">
    <location>
        <begin position="145"/>
        <end position="154"/>
    </location>
</feature>
<proteinExistence type="predicted"/>
<evidence type="ECO:0000313" key="3">
    <source>
        <dbReference type="EMBL" id="PMD37495.1"/>
    </source>
</evidence>